<feature type="transmembrane region" description="Helical" evidence="10">
    <location>
        <begin position="177"/>
        <end position="199"/>
    </location>
</feature>
<dbReference type="Pfam" id="PF01545">
    <property type="entry name" value="Cation_efflux"/>
    <property type="match status" value="1"/>
</dbReference>
<feature type="domain" description="Cation efflux protein transmembrane" evidence="11">
    <location>
        <begin position="44"/>
        <end position="231"/>
    </location>
</feature>
<comment type="caution">
    <text evidence="13">The sequence shown here is derived from an EMBL/GenBank/DDBJ whole genome shotgun (WGS) entry which is preliminary data.</text>
</comment>
<feature type="transmembrane region" description="Helical" evidence="10">
    <location>
        <begin position="41"/>
        <end position="62"/>
    </location>
</feature>
<evidence type="ECO:0000259" key="12">
    <source>
        <dbReference type="Pfam" id="PF16916"/>
    </source>
</evidence>
<organism evidence="13 14">
    <name type="scientific">Deminuibacter soli</name>
    <dbReference type="NCBI Taxonomy" id="2291815"/>
    <lineage>
        <taxon>Bacteria</taxon>
        <taxon>Pseudomonadati</taxon>
        <taxon>Bacteroidota</taxon>
        <taxon>Chitinophagia</taxon>
        <taxon>Chitinophagales</taxon>
        <taxon>Chitinophagaceae</taxon>
        <taxon>Deminuibacter</taxon>
    </lineage>
</organism>
<evidence type="ECO:0000256" key="2">
    <source>
        <dbReference type="ARBA" id="ARBA00008873"/>
    </source>
</evidence>
<evidence type="ECO:0000313" key="13">
    <source>
        <dbReference type="EMBL" id="RFM30548.1"/>
    </source>
</evidence>
<keyword evidence="5" id="KW-0862">Zinc</keyword>
<feature type="domain" description="Cation efflux protein cytoplasmic" evidence="12">
    <location>
        <begin position="242"/>
        <end position="303"/>
    </location>
</feature>
<evidence type="ECO:0000256" key="10">
    <source>
        <dbReference type="SAM" id="Phobius"/>
    </source>
</evidence>
<dbReference type="InterPro" id="IPR027469">
    <property type="entry name" value="Cation_efflux_TMD_sf"/>
</dbReference>
<dbReference type="SUPFAM" id="SSF161111">
    <property type="entry name" value="Cation efflux protein transmembrane domain-like"/>
    <property type="match status" value="1"/>
</dbReference>
<comment type="similarity">
    <text evidence="2">Belongs to the cation diffusion facilitator (CDF) transporter (TC 2.A.4) family. SLC30A subfamily.</text>
</comment>
<evidence type="ECO:0000256" key="4">
    <source>
        <dbReference type="ARBA" id="ARBA00022692"/>
    </source>
</evidence>
<dbReference type="Gene3D" id="1.20.1510.10">
    <property type="entry name" value="Cation efflux protein transmembrane domain"/>
    <property type="match status" value="1"/>
</dbReference>
<reference evidence="13 14" key="1">
    <citation type="submission" date="2018-08" db="EMBL/GenBank/DDBJ databases">
        <title>Chitinophagaceae sp. K23C18032701, a novel bacterium isolated from forest soil.</title>
        <authorList>
            <person name="Wang C."/>
        </authorList>
    </citation>
    <scope>NUCLEOTIDE SEQUENCE [LARGE SCALE GENOMIC DNA]</scope>
    <source>
        <strain evidence="13 14">K23C18032701</strain>
    </source>
</reference>
<keyword evidence="6 10" id="KW-1133">Transmembrane helix</keyword>
<feature type="compositionally biased region" description="Basic and acidic residues" evidence="9">
    <location>
        <begin position="13"/>
        <end position="23"/>
    </location>
</feature>
<dbReference type="InterPro" id="IPR027470">
    <property type="entry name" value="Cation_efflux_CTD"/>
</dbReference>
<dbReference type="InterPro" id="IPR002524">
    <property type="entry name" value="Cation_efflux"/>
</dbReference>
<gene>
    <name evidence="13" type="ORF">DXN05_06230</name>
</gene>
<dbReference type="NCBIfam" id="TIGR01297">
    <property type="entry name" value="CDF"/>
    <property type="match status" value="1"/>
</dbReference>
<evidence type="ECO:0000313" key="14">
    <source>
        <dbReference type="Proteomes" id="UP000261284"/>
    </source>
</evidence>
<proteinExistence type="inferred from homology"/>
<evidence type="ECO:0000256" key="9">
    <source>
        <dbReference type="SAM" id="MobiDB-lite"/>
    </source>
</evidence>
<dbReference type="Proteomes" id="UP000261284">
    <property type="component" value="Unassembled WGS sequence"/>
</dbReference>
<dbReference type="EMBL" id="QTJU01000001">
    <property type="protein sequence ID" value="RFM30548.1"/>
    <property type="molecule type" value="Genomic_DNA"/>
</dbReference>
<dbReference type="Gene3D" id="3.30.70.1350">
    <property type="entry name" value="Cation efflux protein, cytoplasmic domain"/>
    <property type="match status" value="1"/>
</dbReference>
<dbReference type="Pfam" id="PF16916">
    <property type="entry name" value="ZT_dimer"/>
    <property type="match status" value="1"/>
</dbReference>
<feature type="transmembrane region" description="Helical" evidence="10">
    <location>
        <begin position="205"/>
        <end position="226"/>
    </location>
</feature>
<evidence type="ECO:0000256" key="1">
    <source>
        <dbReference type="ARBA" id="ARBA00004141"/>
    </source>
</evidence>
<evidence type="ECO:0000256" key="5">
    <source>
        <dbReference type="ARBA" id="ARBA00022906"/>
    </source>
</evidence>
<dbReference type="PANTHER" id="PTHR11562">
    <property type="entry name" value="CATION EFFLUX PROTEIN/ ZINC TRANSPORTER"/>
    <property type="match status" value="1"/>
</dbReference>
<feature type="transmembrane region" description="Helical" evidence="10">
    <location>
        <begin position="74"/>
        <end position="92"/>
    </location>
</feature>
<dbReference type="PANTHER" id="PTHR11562:SF17">
    <property type="entry name" value="RE54080P-RELATED"/>
    <property type="match status" value="1"/>
</dbReference>
<feature type="transmembrane region" description="Helical" evidence="10">
    <location>
        <begin position="112"/>
        <end position="131"/>
    </location>
</feature>
<keyword evidence="8 10" id="KW-0472">Membrane</keyword>
<dbReference type="InterPro" id="IPR050681">
    <property type="entry name" value="CDF/SLC30A"/>
</dbReference>
<evidence type="ECO:0000256" key="3">
    <source>
        <dbReference type="ARBA" id="ARBA00022448"/>
    </source>
</evidence>
<dbReference type="RefSeq" id="WP_116846304.1">
    <property type="nucleotide sequence ID" value="NZ_QTJU01000001.1"/>
</dbReference>
<dbReference type="AlphaFoldDB" id="A0A3E1NS09"/>
<evidence type="ECO:0000256" key="6">
    <source>
        <dbReference type="ARBA" id="ARBA00022989"/>
    </source>
</evidence>
<protein>
    <submittedName>
        <fullName evidence="13">Cation transporter</fullName>
    </submittedName>
</protein>
<sequence>MATEQTVQHTHSHSHDHGHGHEHGYHHHHGIAGTIPDNTRAFVAGIVLNLVFVVAELIGGFITNSLSLLTDAGHNFSDVATLGLSLLSLRLAKIKPTDKYTFGYRKTTILTALLNTLLLFIGVGVIGWESIQRLLHPPEPVHGGGVAIIAAIGIAVNALSALLFMKSKDSELNAKAAYLHLMADAAVSLGVVVAGVVIYFTNWAWLDTVVSLAIIVILIASSWNLLKESLRLALDGVPVNLSLADIENAVKKVNGVKDIHHIHVWGISTTANALTAHIVVDDNCTPEQQDAMKKQIKHELQHQQIVHATLEFETAKYCCDETME</sequence>
<evidence type="ECO:0000259" key="11">
    <source>
        <dbReference type="Pfam" id="PF01545"/>
    </source>
</evidence>
<feature type="region of interest" description="Disordered" evidence="9">
    <location>
        <begin position="1"/>
        <end position="30"/>
    </location>
</feature>
<feature type="transmembrane region" description="Helical" evidence="10">
    <location>
        <begin position="143"/>
        <end position="165"/>
    </location>
</feature>
<keyword evidence="5" id="KW-0864">Zinc transport</keyword>
<dbReference type="InterPro" id="IPR036837">
    <property type="entry name" value="Cation_efflux_CTD_sf"/>
</dbReference>
<keyword evidence="4 10" id="KW-0812">Transmembrane</keyword>
<comment type="subcellular location">
    <subcellularLocation>
        <location evidence="1">Membrane</location>
        <topology evidence="1">Multi-pass membrane protein</topology>
    </subcellularLocation>
</comment>
<dbReference type="GO" id="GO:0005886">
    <property type="term" value="C:plasma membrane"/>
    <property type="evidence" value="ECO:0007669"/>
    <property type="project" value="TreeGrafter"/>
</dbReference>
<dbReference type="GO" id="GO:0005385">
    <property type="term" value="F:zinc ion transmembrane transporter activity"/>
    <property type="evidence" value="ECO:0007669"/>
    <property type="project" value="TreeGrafter"/>
</dbReference>
<name>A0A3E1NS09_9BACT</name>
<accession>A0A3E1NS09</accession>
<keyword evidence="14" id="KW-1185">Reference proteome</keyword>
<evidence type="ECO:0000256" key="8">
    <source>
        <dbReference type="ARBA" id="ARBA00023136"/>
    </source>
</evidence>
<evidence type="ECO:0000256" key="7">
    <source>
        <dbReference type="ARBA" id="ARBA00023065"/>
    </source>
</evidence>
<keyword evidence="7" id="KW-0406">Ion transport</keyword>
<keyword evidence="3" id="KW-0813">Transport</keyword>
<dbReference type="OrthoDB" id="9809646at2"/>
<dbReference type="SUPFAM" id="SSF160240">
    <property type="entry name" value="Cation efflux protein cytoplasmic domain-like"/>
    <property type="match status" value="1"/>
</dbReference>
<dbReference type="InterPro" id="IPR058533">
    <property type="entry name" value="Cation_efflux_TM"/>
</dbReference>